<accession>A0AB34JD31</accession>
<dbReference type="EMBL" id="JBGBPQ010000009">
    <property type="protein sequence ID" value="KAL1519606.1"/>
    <property type="molecule type" value="Genomic_DNA"/>
</dbReference>
<evidence type="ECO:0008006" key="4">
    <source>
        <dbReference type="Google" id="ProtNLM"/>
    </source>
</evidence>
<gene>
    <name evidence="1" type="ORF">AB1Y20_023090</name>
    <name evidence="2" type="ORF">AB1Y20_023119</name>
</gene>
<name>A0AB34JD31_PRYPA</name>
<evidence type="ECO:0000313" key="2">
    <source>
        <dbReference type="EMBL" id="KAL1519606.1"/>
    </source>
</evidence>
<organism evidence="1 3">
    <name type="scientific">Prymnesium parvum</name>
    <name type="common">Toxic golden alga</name>
    <dbReference type="NCBI Taxonomy" id="97485"/>
    <lineage>
        <taxon>Eukaryota</taxon>
        <taxon>Haptista</taxon>
        <taxon>Haptophyta</taxon>
        <taxon>Prymnesiophyceae</taxon>
        <taxon>Prymnesiales</taxon>
        <taxon>Prymnesiaceae</taxon>
        <taxon>Prymnesium</taxon>
    </lineage>
</organism>
<dbReference type="Proteomes" id="UP001515480">
    <property type="component" value="Unassembled WGS sequence"/>
</dbReference>
<sequence length="165" mass="17816">MGRSAKIDPGIGNLTKKVMSPCDFLKNKICSGFCCSMTIFNPTYPDCCGCRFKGTCCCCESQMVQCIPACLEGVEAPGHSDAVCLCSDGFQKCVIPDPNGPWIKSISQCCCFESRCAFPCDAEVPCNLNMYCINCVTDFKIDFEILKTAPASSFGGPAAAEEMER</sequence>
<proteinExistence type="predicted"/>
<dbReference type="AlphaFoldDB" id="A0AB34JD31"/>
<evidence type="ECO:0000313" key="3">
    <source>
        <dbReference type="Proteomes" id="UP001515480"/>
    </source>
</evidence>
<reference evidence="1 3" key="1">
    <citation type="journal article" date="2024" name="Science">
        <title>Giant polyketide synthase enzymes in the biosynthesis of giant marine polyether toxins.</title>
        <authorList>
            <person name="Fallon T.R."/>
            <person name="Shende V.V."/>
            <person name="Wierzbicki I.H."/>
            <person name="Pendleton A.L."/>
            <person name="Watervoot N.F."/>
            <person name="Auber R.P."/>
            <person name="Gonzalez D.J."/>
            <person name="Wisecaver J.H."/>
            <person name="Moore B.S."/>
        </authorList>
    </citation>
    <scope>NUCLEOTIDE SEQUENCE [LARGE SCALE GENOMIC DNA]</scope>
    <source>
        <strain evidence="1 3">12B1</strain>
    </source>
</reference>
<evidence type="ECO:0000313" key="1">
    <source>
        <dbReference type="EMBL" id="KAL1519576.1"/>
    </source>
</evidence>
<comment type="caution">
    <text evidence="1">The sequence shown here is derived from an EMBL/GenBank/DDBJ whole genome shotgun (WGS) entry which is preliminary data.</text>
</comment>
<dbReference type="EMBL" id="JBGBPQ010000009">
    <property type="protein sequence ID" value="KAL1519576.1"/>
    <property type="molecule type" value="Genomic_DNA"/>
</dbReference>
<protein>
    <recommendedName>
        <fullName evidence="4">Phospholipid scramblase</fullName>
    </recommendedName>
</protein>
<keyword evidence="3" id="KW-1185">Reference proteome</keyword>